<comment type="subcellular location">
    <subcellularLocation>
        <location evidence="1">Membrane</location>
        <topology evidence="1">Multi-pass membrane protein</topology>
    </subcellularLocation>
</comment>
<dbReference type="GO" id="GO:0016874">
    <property type="term" value="F:ligase activity"/>
    <property type="evidence" value="ECO:0007669"/>
    <property type="project" value="UniProtKB-KW"/>
</dbReference>
<evidence type="ECO:0000259" key="6">
    <source>
        <dbReference type="Pfam" id="PF04932"/>
    </source>
</evidence>
<dbReference type="AlphaFoldDB" id="A0A7C3ZM27"/>
<accession>A0A7C3ZM27</accession>
<evidence type="ECO:0000256" key="1">
    <source>
        <dbReference type="ARBA" id="ARBA00004141"/>
    </source>
</evidence>
<feature type="transmembrane region" description="Helical" evidence="5">
    <location>
        <begin position="252"/>
        <end position="269"/>
    </location>
</feature>
<feature type="transmembrane region" description="Helical" evidence="5">
    <location>
        <begin position="111"/>
        <end position="132"/>
    </location>
</feature>
<feature type="transmembrane region" description="Helical" evidence="5">
    <location>
        <begin position="365"/>
        <end position="389"/>
    </location>
</feature>
<evidence type="ECO:0000256" key="4">
    <source>
        <dbReference type="ARBA" id="ARBA00023136"/>
    </source>
</evidence>
<dbReference type="InterPro" id="IPR007016">
    <property type="entry name" value="O-antigen_ligase-rel_domated"/>
</dbReference>
<dbReference type="GO" id="GO:0016020">
    <property type="term" value="C:membrane"/>
    <property type="evidence" value="ECO:0007669"/>
    <property type="project" value="UniProtKB-SubCell"/>
</dbReference>
<feature type="transmembrane region" description="Helical" evidence="5">
    <location>
        <begin position="81"/>
        <end position="102"/>
    </location>
</feature>
<feature type="transmembrane region" description="Helical" evidence="5">
    <location>
        <begin position="20"/>
        <end position="40"/>
    </location>
</feature>
<feature type="transmembrane region" description="Helical" evidence="5">
    <location>
        <begin position="417"/>
        <end position="435"/>
    </location>
</feature>
<keyword evidence="3 5" id="KW-1133">Transmembrane helix</keyword>
<feature type="transmembrane region" description="Helical" evidence="5">
    <location>
        <begin position="52"/>
        <end position="75"/>
    </location>
</feature>
<comment type="caution">
    <text evidence="7">The sequence shown here is derived from an EMBL/GenBank/DDBJ whole genome shotgun (WGS) entry which is preliminary data.</text>
</comment>
<keyword evidence="2 5" id="KW-0812">Transmembrane</keyword>
<sequence length="461" mass="51712">MTNEHLHLDPRLVEPWKDTQWGLLLLPVSPLLAGAFLLRAIWQTWRHYGQEILASVLNRGFALMAAWIIITSVLAADKQAAFLGMFNFLPFFAFFATASTFIKTPAQLRRIAWILVLGSVPVVIIGWGQLFWGWTGPLKLGAVINWPIQPLGNPPGRMASVFDYANVLASYFLVTFILGLGLWCESFFSLKSLMGVPEHREMVRDPRDPRIVRSLDLRAAEEPSRAWQRLGFLSLTVVGNGVALILTNSRNAWAIACAAGVAFAVYLGWRSLVAAFSIAVGGVAWSAFGPDPVRGWLRTIVPAYFWARLSDELYPDRPLASLRSTQWQFAWQMALDRPLTGWGLRNFTPAYEAKMQFWLGHPHNLFLMLAAETGIPGVLLLSGLVAWVLGHSIIRLRDWQITTPTPDSIIPLLEDRLIFFSYLVAFTACTLFHLLDVTIFDSRINIIGWLLLAAIWGVTRK</sequence>
<dbReference type="PANTHER" id="PTHR37422:SF13">
    <property type="entry name" value="LIPOPOLYSACCHARIDE BIOSYNTHESIS PROTEIN PA4999-RELATED"/>
    <property type="match status" value="1"/>
</dbReference>
<feature type="transmembrane region" description="Helical" evidence="5">
    <location>
        <begin position="164"/>
        <end position="184"/>
    </location>
</feature>
<evidence type="ECO:0000256" key="5">
    <source>
        <dbReference type="SAM" id="Phobius"/>
    </source>
</evidence>
<dbReference type="EMBL" id="DSPX01000197">
    <property type="protein sequence ID" value="HGG02703.1"/>
    <property type="molecule type" value="Genomic_DNA"/>
</dbReference>
<organism evidence="7">
    <name type="scientific">Planktothricoides sp. SpSt-374</name>
    <dbReference type="NCBI Taxonomy" id="2282167"/>
    <lineage>
        <taxon>Bacteria</taxon>
        <taxon>Bacillati</taxon>
        <taxon>Cyanobacteriota</taxon>
        <taxon>Cyanophyceae</taxon>
        <taxon>Oscillatoriophycideae</taxon>
        <taxon>Oscillatoriales</taxon>
        <taxon>Oscillatoriaceae</taxon>
        <taxon>Planktothricoides</taxon>
    </lineage>
</organism>
<feature type="transmembrane region" description="Helical" evidence="5">
    <location>
        <begin position="442"/>
        <end position="459"/>
    </location>
</feature>
<proteinExistence type="predicted"/>
<reference evidence="7" key="1">
    <citation type="journal article" date="2020" name="mSystems">
        <title>Genome- and Community-Level Interaction Insights into Carbon Utilization and Element Cycling Functions of Hydrothermarchaeota in Hydrothermal Sediment.</title>
        <authorList>
            <person name="Zhou Z."/>
            <person name="Liu Y."/>
            <person name="Xu W."/>
            <person name="Pan J."/>
            <person name="Luo Z.H."/>
            <person name="Li M."/>
        </authorList>
    </citation>
    <scope>NUCLEOTIDE SEQUENCE [LARGE SCALE GENOMIC DNA]</scope>
    <source>
        <strain evidence="7">SpSt-374</strain>
    </source>
</reference>
<name>A0A7C3ZM27_9CYAN</name>
<evidence type="ECO:0000256" key="2">
    <source>
        <dbReference type="ARBA" id="ARBA00022692"/>
    </source>
</evidence>
<gene>
    <name evidence="7" type="ORF">ENR15_19190</name>
</gene>
<protein>
    <submittedName>
        <fullName evidence="7">O-antigen ligase domain-containing protein</fullName>
    </submittedName>
</protein>
<dbReference type="InterPro" id="IPR051533">
    <property type="entry name" value="WaaL-like"/>
</dbReference>
<evidence type="ECO:0000256" key="3">
    <source>
        <dbReference type="ARBA" id="ARBA00022989"/>
    </source>
</evidence>
<keyword evidence="7" id="KW-0436">Ligase</keyword>
<dbReference type="PANTHER" id="PTHR37422">
    <property type="entry name" value="TEICHURONIC ACID BIOSYNTHESIS PROTEIN TUAE"/>
    <property type="match status" value="1"/>
</dbReference>
<feature type="domain" description="O-antigen ligase-related" evidence="6">
    <location>
        <begin position="237"/>
        <end position="381"/>
    </location>
</feature>
<feature type="transmembrane region" description="Helical" evidence="5">
    <location>
        <begin position="226"/>
        <end position="246"/>
    </location>
</feature>
<keyword evidence="4 5" id="KW-0472">Membrane</keyword>
<dbReference type="Pfam" id="PF04932">
    <property type="entry name" value="Wzy_C"/>
    <property type="match status" value="1"/>
</dbReference>
<evidence type="ECO:0000313" key="7">
    <source>
        <dbReference type="EMBL" id="HGG02703.1"/>
    </source>
</evidence>